<dbReference type="InterPro" id="IPR018958">
    <property type="entry name" value="Knr4/Smi1-like_dom"/>
</dbReference>
<dbReference type="SUPFAM" id="SSF160631">
    <property type="entry name" value="SMI1/KNR4-like"/>
    <property type="match status" value="1"/>
</dbReference>
<reference evidence="3" key="1">
    <citation type="journal article" date="2019" name="Int. J. Syst. Evol. Microbiol.">
        <title>The Global Catalogue of Microorganisms (GCM) 10K type strain sequencing project: providing services to taxonomists for standard genome sequencing and annotation.</title>
        <authorList>
            <consortium name="The Broad Institute Genomics Platform"/>
            <consortium name="The Broad Institute Genome Sequencing Center for Infectious Disease"/>
            <person name="Wu L."/>
            <person name="Ma J."/>
        </authorList>
    </citation>
    <scope>NUCLEOTIDE SEQUENCE [LARGE SCALE GENOMIC DNA]</scope>
    <source>
        <strain evidence="3">KCTC 33522</strain>
    </source>
</reference>
<comment type="caution">
    <text evidence="2">The sequence shown here is derived from an EMBL/GenBank/DDBJ whole genome shotgun (WGS) entry which is preliminary data.</text>
</comment>
<evidence type="ECO:0000259" key="1">
    <source>
        <dbReference type="SMART" id="SM00860"/>
    </source>
</evidence>
<organism evidence="2 3">
    <name type="scientific">Kurthia populi</name>
    <dbReference type="NCBI Taxonomy" id="1562132"/>
    <lineage>
        <taxon>Bacteria</taxon>
        <taxon>Bacillati</taxon>
        <taxon>Bacillota</taxon>
        <taxon>Bacilli</taxon>
        <taxon>Bacillales</taxon>
        <taxon>Caryophanaceae</taxon>
        <taxon>Kurthia</taxon>
    </lineage>
</organism>
<evidence type="ECO:0000313" key="3">
    <source>
        <dbReference type="Proteomes" id="UP001597568"/>
    </source>
</evidence>
<accession>A0ABW5XY48</accession>
<sequence>MTIWHEQEQTPGATYTEIVAVERGLGVKLPKSYVTQLKVHNGGTLRYTSYNNEQLAEPLLIEYMYGTTGSPSLKDTPELIKEYNLEENIVIFAGDGQEWFAFDYRQSATEPAVLVFTADEDVIELAPSFDAFITGLGYDGEQFMEDDEGDDEADSEMAIYDIKEQLNNAESPDELREALEAATHYMQENPDEEADVYFVGELLDVARYPSEEAHQFVPHYLKLWERQTIITAAQAKKCIERLQQEGRWSENMQQIYDA</sequence>
<dbReference type="Proteomes" id="UP001597568">
    <property type="component" value="Unassembled WGS sequence"/>
</dbReference>
<dbReference type="SMART" id="SM00860">
    <property type="entry name" value="SMI1_KNR4"/>
    <property type="match status" value="1"/>
</dbReference>
<dbReference type="InterPro" id="IPR037883">
    <property type="entry name" value="Knr4/Smi1-like_sf"/>
</dbReference>
<feature type="domain" description="Knr4/Smi1-like" evidence="1">
    <location>
        <begin position="12"/>
        <end position="135"/>
    </location>
</feature>
<protein>
    <submittedName>
        <fullName evidence="2">SMI1/KNR4 family protein</fullName>
    </submittedName>
</protein>
<dbReference type="Gene3D" id="3.40.1580.10">
    <property type="entry name" value="SMI1/KNR4-like"/>
    <property type="match status" value="1"/>
</dbReference>
<proteinExistence type="predicted"/>
<name>A0ABW5XY48_9BACL</name>
<keyword evidence="3" id="KW-1185">Reference proteome</keyword>
<dbReference type="RefSeq" id="WP_380147117.1">
    <property type="nucleotide sequence ID" value="NZ_JBHUOR010000026.1"/>
</dbReference>
<dbReference type="EMBL" id="JBHUOR010000026">
    <property type="protein sequence ID" value="MFD2867918.1"/>
    <property type="molecule type" value="Genomic_DNA"/>
</dbReference>
<evidence type="ECO:0000313" key="2">
    <source>
        <dbReference type="EMBL" id="MFD2867918.1"/>
    </source>
</evidence>
<gene>
    <name evidence="2" type="ORF">ACFSY7_05290</name>
</gene>
<dbReference type="Pfam" id="PF09346">
    <property type="entry name" value="SMI1_KNR4"/>
    <property type="match status" value="1"/>
</dbReference>